<reference evidence="7" key="1">
    <citation type="submission" date="2021-04" db="EMBL/GenBank/DDBJ databases">
        <title>Genome based classification of Actinospica acidithermotolerans sp. nov., an actinobacterium isolated from an Indonesian hot spring.</title>
        <authorList>
            <person name="Kusuma A.B."/>
            <person name="Putra K.E."/>
            <person name="Nafisah S."/>
            <person name="Loh J."/>
            <person name="Nouioui I."/>
            <person name="Goodfellow M."/>
        </authorList>
    </citation>
    <scope>NUCLEOTIDE SEQUENCE</scope>
    <source>
        <strain evidence="7">CSCA 57</strain>
    </source>
</reference>
<gene>
    <name evidence="7" type="ORF">KDL01_02260</name>
</gene>
<dbReference type="SMART" id="SM01043">
    <property type="entry name" value="BTAD"/>
    <property type="match status" value="1"/>
</dbReference>
<dbReference type="GO" id="GO:0006355">
    <property type="term" value="P:regulation of DNA-templated transcription"/>
    <property type="evidence" value="ECO:0007669"/>
    <property type="project" value="InterPro"/>
</dbReference>
<feature type="domain" description="OmpR/PhoB-type" evidence="6">
    <location>
        <begin position="1"/>
        <end position="92"/>
    </location>
</feature>
<name>A0A941INI4_9ACTN</name>
<evidence type="ECO:0000256" key="4">
    <source>
        <dbReference type="ARBA" id="ARBA00023163"/>
    </source>
</evidence>
<dbReference type="Pfam" id="PF03704">
    <property type="entry name" value="BTAD"/>
    <property type="match status" value="1"/>
</dbReference>
<dbReference type="SUPFAM" id="SSF52540">
    <property type="entry name" value="P-loop containing nucleoside triphosphate hydrolases"/>
    <property type="match status" value="1"/>
</dbReference>
<keyword evidence="3 5" id="KW-0238">DNA-binding</keyword>
<dbReference type="EMBL" id="JAGSOG010000006">
    <property type="protein sequence ID" value="MBR7832062.1"/>
    <property type="molecule type" value="Genomic_DNA"/>
</dbReference>
<comment type="caution">
    <text evidence="7">The sequence shown here is derived from an EMBL/GenBank/DDBJ whole genome shotgun (WGS) entry which is preliminary data.</text>
</comment>
<dbReference type="Gene3D" id="1.25.40.10">
    <property type="entry name" value="Tetratricopeptide repeat domain"/>
    <property type="match status" value="1"/>
</dbReference>
<accession>A0A941INI4</accession>
<dbReference type="GO" id="GO:0000160">
    <property type="term" value="P:phosphorelay signal transduction system"/>
    <property type="evidence" value="ECO:0007669"/>
    <property type="project" value="InterPro"/>
</dbReference>
<evidence type="ECO:0000256" key="3">
    <source>
        <dbReference type="ARBA" id="ARBA00023125"/>
    </source>
</evidence>
<dbReference type="PANTHER" id="PTHR35807:SF1">
    <property type="entry name" value="TRANSCRIPTIONAL REGULATOR REDD"/>
    <property type="match status" value="1"/>
</dbReference>
<dbReference type="Pfam" id="PF00486">
    <property type="entry name" value="Trans_reg_C"/>
    <property type="match status" value="1"/>
</dbReference>
<dbReference type="InterPro" id="IPR051677">
    <property type="entry name" value="AfsR-DnrI-RedD_regulator"/>
</dbReference>
<dbReference type="CDD" id="cd15831">
    <property type="entry name" value="BTAD"/>
    <property type="match status" value="1"/>
</dbReference>
<dbReference type="Gene3D" id="3.40.50.300">
    <property type="entry name" value="P-loop containing nucleotide triphosphate hydrolases"/>
    <property type="match status" value="1"/>
</dbReference>
<dbReference type="InterPro" id="IPR036388">
    <property type="entry name" value="WH-like_DNA-bd_sf"/>
</dbReference>
<evidence type="ECO:0000313" key="8">
    <source>
        <dbReference type="Proteomes" id="UP000675781"/>
    </source>
</evidence>
<dbReference type="Proteomes" id="UP000675781">
    <property type="component" value="Unassembled WGS sequence"/>
</dbReference>
<organism evidence="7 8">
    <name type="scientific">Actinospica durhamensis</name>
    <dbReference type="NCBI Taxonomy" id="1508375"/>
    <lineage>
        <taxon>Bacteria</taxon>
        <taxon>Bacillati</taxon>
        <taxon>Actinomycetota</taxon>
        <taxon>Actinomycetes</taxon>
        <taxon>Catenulisporales</taxon>
        <taxon>Actinospicaceae</taxon>
        <taxon>Actinospica</taxon>
    </lineage>
</organism>
<sequence length="653" mass="69912">MRLGILGPVLVLDDAGEQIHLAVRQRTLLAALLVHVNRTVPVHQLAELVWDGAAPHNAQRTIRTYVVRLRHDLGPAVAARVVTHSPGYLIRLEPAELDTLEFEALCRHAGAALGAGSGNEASSAATEALGLWRDAPLLDVPSQLLREQCLPRLEQLRLQAAEDGAEARLRLGEHDGLVPQLRELAGAFPLREKFHVQLMTALARAGRRAEALAAYQNARKVLVGELGIEPGPELRAVHEFVLAGERELARDRPGDGVPRVEVAGTGVGTGAQTSAAAVVPRHLPSAPGHFTGRQDELLILATLPNRPMQSDTQTVAQAQTDAAGAVVISAIDGMAGIGKTALAIHAAHRLAESFPDGQLFLDLHGYTKGHAPRTADQALDFLLRALGVPTERIPLDGELAAALYRQRLAETRTLIVLDNAATEAQVRPLLPGTGSCLVLITSRVRLKGLDDAQIISLDLLAESDAVALLRAVAGPDRVAPEDPLAGEIAGLCGYLPLALRIAASLLRHRPAWGLEQLAGQLRDRRRRVSALSDGERGLPAVFDLSYLSLDEAHRRLWRRLGLIPGPDLDAYAAAALAELAPERAAGLLEDLVDHNLLIAYAPGRYRLHDLLRAHAHTLAAADPAPESEAAVGRLLHYYAHTARSASVPIARHP</sequence>
<dbReference type="InterPro" id="IPR001867">
    <property type="entry name" value="OmpR/PhoB-type_DNA-bd"/>
</dbReference>
<dbReference type="InterPro" id="IPR016032">
    <property type="entry name" value="Sig_transdc_resp-reg_C-effctor"/>
</dbReference>
<comment type="similarity">
    <text evidence="1">Belongs to the AfsR/DnrI/RedD regulatory family.</text>
</comment>
<dbReference type="PROSITE" id="PS51755">
    <property type="entry name" value="OMPR_PHOB"/>
    <property type="match status" value="1"/>
</dbReference>
<keyword evidence="2" id="KW-0805">Transcription regulation</keyword>
<dbReference type="SUPFAM" id="SSF48452">
    <property type="entry name" value="TPR-like"/>
    <property type="match status" value="1"/>
</dbReference>
<evidence type="ECO:0000313" key="7">
    <source>
        <dbReference type="EMBL" id="MBR7832062.1"/>
    </source>
</evidence>
<keyword evidence="4" id="KW-0804">Transcription</keyword>
<dbReference type="GO" id="GO:0003677">
    <property type="term" value="F:DNA binding"/>
    <property type="evidence" value="ECO:0007669"/>
    <property type="project" value="UniProtKB-UniRule"/>
</dbReference>
<protein>
    <submittedName>
        <fullName evidence="7">Winged helix-turn-helix domain-containing protein</fullName>
    </submittedName>
</protein>
<dbReference type="GO" id="GO:0043531">
    <property type="term" value="F:ADP binding"/>
    <property type="evidence" value="ECO:0007669"/>
    <property type="project" value="InterPro"/>
</dbReference>
<feature type="DNA-binding region" description="OmpR/PhoB-type" evidence="5">
    <location>
        <begin position="1"/>
        <end position="92"/>
    </location>
</feature>
<dbReference type="Gene3D" id="1.10.10.10">
    <property type="entry name" value="Winged helix-like DNA-binding domain superfamily/Winged helix DNA-binding domain"/>
    <property type="match status" value="1"/>
</dbReference>
<evidence type="ECO:0000259" key="6">
    <source>
        <dbReference type="PROSITE" id="PS51755"/>
    </source>
</evidence>
<dbReference type="PRINTS" id="PR00364">
    <property type="entry name" value="DISEASERSIST"/>
</dbReference>
<evidence type="ECO:0000256" key="2">
    <source>
        <dbReference type="ARBA" id="ARBA00023015"/>
    </source>
</evidence>
<dbReference type="InterPro" id="IPR027417">
    <property type="entry name" value="P-loop_NTPase"/>
</dbReference>
<dbReference type="SUPFAM" id="SSF46894">
    <property type="entry name" value="C-terminal effector domain of the bipartite response regulators"/>
    <property type="match status" value="1"/>
</dbReference>
<evidence type="ECO:0000256" key="1">
    <source>
        <dbReference type="ARBA" id="ARBA00005820"/>
    </source>
</evidence>
<proteinExistence type="inferred from homology"/>
<dbReference type="InterPro" id="IPR005158">
    <property type="entry name" value="BTAD"/>
</dbReference>
<feature type="non-terminal residue" evidence="7">
    <location>
        <position position="653"/>
    </location>
</feature>
<dbReference type="SMART" id="SM00862">
    <property type="entry name" value="Trans_reg_C"/>
    <property type="match status" value="1"/>
</dbReference>
<dbReference type="PANTHER" id="PTHR35807">
    <property type="entry name" value="TRANSCRIPTIONAL REGULATOR REDD-RELATED"/>
    <property type="match status" value="1"/>
</dbReference>
<keyword evidence="8" id="KW-1185">Reference proteome</keyword>
<evidence type="ECO:0000256" key="5">
    <source>
        <dbReference type="PROSITE-ProRule" id="PRU01091"/>
    </source>
</evidence>
<dbReference type="InterPro" id="IPR011990">
    <property type="entry name" value="TPR-like_helical_dom_sf"/>
</dbReference>
<dbReference type="AlphaFoldDB" id="A0A941INI4"/>
<dbReference type="RefSeq" id="WP_212526600.1">
    <property type="nucleotide sequence ID" value="NZ_JAGSOG010000006.1"/>
</dbReference>